<accession>A0ABM0IC02</accession>
<dbReference type="RefSeq" id="XP_004696683.1">
    <property type="nucleotide sequence ID" value="XM_004696626.2"/>
</dbReference>
<dbReference type="SUPFAM" id="SSF81383">
    <property type="entry name" value="F-box domain"/>
    <property type="match status" value="1"/>
</dbReference>
<keyword evidence="3" id="KW-1185">Reference proteome</keyword>
<dbReference type="CDD" id="cd22179">
    <property type="entry name" value="F-box_FBXL21"/>
    <property type="match status" value="1"/>
</dbReference>
<evidence type="ECO:0000256" key="1">
    <source>
        <dbReference type="ARBA" id="ARBA00022786"/>
    </source>
</evidence>
<dbReference type="InterPro" id="IPR036047">
    <property type="entry name" value="F-box-like_dom_sf"/>
</dbReference>
<gene>
    <name evidence="4" type="primary">FBXL21P</name>
</gene>
<reference evidence="4" key="1">
    <citation type="submission" date="2025-08" db="UniProtKB">
        <authorList>
            <consortium name="RefSeq"/>
        </authorList>
    </citation>
    <scope>IDENTIFICATION</scope>
</reference>
<dbReference type="CDD" id="cd23956">
    <property type="entry name" value="FBXL21_LRR"/>
    <property type="match status" value="1"/>
</dbReference>
<dbReference type="PROSITE" id="PS50181">
    <property type="entry name" value="FBOX"/>
    <property type="match status" value="1"/>
</dbReference>
<protein>
    <submittedName>
        <fullName evidence="4">F-box/LRR-repeat protein 21</fullName>
    </submittedName>
</protein>
<keyword evidence="1" id="KW-0833">Ubl conjugation pathway</keyword>
<dbReference type="SUPFAM" id="SSF52047">
    <property type="entry name" value="RNI-like"/>
    <property type="match status" value="1"/>
</dbReference>
<evidence type="ECO:0000313" key="4">
    <source>
        <dbReference type="RefSeq" id="XP_004696683.1"/>
    </source>
</evidence>
<dbReference type="InterPro" id="IPR001810">
    <property type="entry name" value="F-box_dom"/>
</dbReference>
<dbReference type="PANTHER" id="PTHR20933:SF3">
    <property type="entry name" value="F-BOX ONLY PROTEIN 33"/>
    <property type="match status" value="1"/>
</dbReference>
<dbReference type="Gene3D" id="3.80.10.10">
    <property type="entry name" value="Ribonuclease Inhibitor"/>
    <property type="match status" value="1"/>
</dbReference>
<dbReference type="PANTHER" id="PTHR20933">
    <property type="entry name" value="F-BOX ONLY PROTEIN 33"/>
    <property type="match status" value="1"/>
</dbReference>
<proteinExistence type="predicted"/>
<dbReference type="Pfam" id="PF12937">
    <property type="entry name" value="F-box-like"/>
    <property type="match status" value="1"/>
</dbReference>
<dbReference type="Proteomes" id="UP000694863">
    <property type="component" value="Unplaced"/>
</dbReference>
<evidence type="ECO:0000259" key="2">
    <source>
        <dbReference type="PROSITE" id="PS50181"/>
    </source>
</evidence>
<name>A0ABM0IC02_ECHTE</name>
<evidence type="ECO:0000313" key="3">
    <source>
        <dbReference type="Proteomes" id="UP000694863"/>
    </source>
</evidence>
<dbReference type="InterPro" id="IPR032675">
    <property type="entry name" value="LRR_dom_sf"/>
</dbReference>
<organism evidence="3 4">
    <name type="scientific">Echinops telfairi</name>
    <name type="common">Lesser hedgehog tenrec</name>
    <dbReference type="NCBI Taxonomy" id="9371"/>
    <lineage>
        <taxon>Eukaryota</taxon>
        <taxon>Metazoa</taxon>
        <taxon>Chordata</taxon>
        <taxon>Craniata</taxon>
        <taxon>Vertebrata</taxon>
        <taxon>Euteleostomi</taxon>
        <taxon>Mammalia</taxon>
        <taxon>Eutheria</taxon>
        <taxon>Afrotheria</taxon>
        <taxon>Tenrecidae</taxon>
        <taxon>Tenrecinae</taxon>
        <taxon>Echinops</taxon>
    </lineage>
</organism>
<feature type="domain" description="F-box" evidence="2">
    <location>
        <begin position="39"/>
        <end position="85"/>
    </location>
</feature>
<sequence length="435" mass="48925">MKRNSLSVVNKIAQCPPAVKQPKLGFSSSRSQTQTYTVLLDWGTLPHHVVFHIFQYLPLIDRARASSVCRRWNEVFHIPDLWRKFEFELNQSSTSYFKSTHPDLIQQIIKKHAAHLQYVSFKVDSSTESAEAACDILSQLINCSIRTLGLISTAKPSFMKMSKSHFVSALTVVFVNSKSLSSIKIEDTPVDDPSLKILVANNSDTLRLLKMSSCPHVSSDGILCVADHCQDLRELALNYYILSDELLLALSSETHVTLEHLRVDVVSEDPGQLPFHTIKKQSWDALTKHSPGVHVVMYFFLYEGQYETFFREEIPVTHLYFCCSVSKAVLGRIGLHCPRLIELVVCANGVQPLDNELICIAERCKNLAAVGLSECELSCGALVEFVRLCGPRLTQLSVMEDVLIPDDDGYSLDDVATEVSKYLGRTWFPDVMPLW</sequence>
<dbReference type="SMART" id="SM00256">
    <property type="entry name" value="FBOX"/>
    <property type="match status" value="1"/>
</dbReference>
<dbReference type="GeneID" id="101660604"/>
<dbReference type="Gene3D" id="1.20.1280.50">
    <property type="match status" value="1"/>
</dbReference>